<accession>A0AAV0NS11</accession>
<evidence type="ECO:0000313" key="2">
    <source>
        <dbReference type="Proteomes" id="UP001154282"/>
    </source>
</evidence>
<keyword evidence="2" id="KW-1185">Reference proteome</keyword>
<gene>
    <name evidence="1" type="ORF">LITE_LOCUS34719</name>
</gene>
<evidence type="ECO:0000313" key="1">
    <source>
        <dbReference type="EMBL" id="CAI0460973.1"/>
    </source>
</evidence>
<dbReference type="Proteomes" id="UP001154282">
    <property type="component" value="Unassembled WGS sequence"/>
</dbReference>
<dbReference type="EMBL" id="CAMGYJ010000008">
    <property type="protein sequence ID" value="CAI0460973.1"/>
    <property type="molecule type" value="Genomic_DNA"/>
</dbReference>
<dbReference type="AlphaFoldDB" id="A0AAV0NS11"/>
<reference evidence="1" key="1">
    <citation type="submission" date="2022-08" db="EMBL/GenBank/DDBJ databases">
        <authorList>
            <person name="Gutierrez-Valencia J."/>
        </authorList>
    </citation>
    <scope>NUCLEOTIDE SEQUENCE</scope>
</reference>
<organism evidence="1 2">
    <name type="scientific">Linum tenue</name>
    <dbReference type="NCBI Taxonomy" id="586396"/>
    <lineage>
        <taxon>Eukaryota</taxon>
        <taxon>Viridiplantae</taxon>
        <taxon>Streptophyta</taxon>
        <taxon>Embryophyta</taxon>
        <taxon>Tracheophyta</taxon>
        <taxon>Spermatophyta</taxon>
        <taxon>Magnoliopsida</taxon>
        <taxon>eudicotyledons</taxon>
        <taxon>Gunneridae</taxon>
        <taxon>Pentapetalae</taxon>
        <taxon>rosids</taxon>
        <taxon>fabids</taxon>
        <taxon>Malpighiales</taxon>
        <taxon>Linaceae</taxon>
        <taxon>Linum</taxon>
    </lineage>
</organism>
<proteinExistence type="predicted"/>
<sequence>MVRAMQNGASSSSRAVQAIRWEGEVLQIEHRRQSVHCNQVWHSQHPNHHHFCRWCEERCNYWGCTQDNTNCHH</sequence>
<comment type="caution">
    <text evidence="1">The sequence shown here is derived from an EMBL/GenBank/DDBJ whole genome shotgun (WGS) entry which is preliminary data.</text>
</comment>
<protein>
    <submittedName>
        <fullName evidence="1">Uncharacterized protein</fullName>
    </submittedName>
</protein>
<name>A0AAV0NS11_9ROSI</name>